<name>A0A2H1E8D1_9FLAO</name>
<gene>
    <name evidence="1" type="ORF">MARIT_1013</name>
</gene>
<dbReference type="KEGG" id="tmar:MARIT_1013"/>
<dbReference type="Proteomes" id="UP000231564">
    <property type="component" value="Chromosome MARIT"/>
</dbReference>
<proteinExistence type="predicted"/>
<dbReference type="STRING" id="1349785.GCA_000509405_01971"/>
<organism evidence="1 2">
    <name type="scientific">Tenacibaculum maritimum NCIMB 2154</name>
    <dbReference type="NCBI Taxonomy" id="1349785"/>
    <lineage>
        <taxon>Bacteria</taxon>
        <taxon>Pseudomonadati</taxon>
        <taxon>Bacteroidota</taxon>
        <taxon>Flavobacteriia</taxon>
        <taxon>Flavobacteriales</taxon>
        <taxon>Flavobacteriaceae</taxon>
        <taxon>Tenacibaculum</taxon>
    </lineage>
</organism>
<accession>A0A2H1E8D1</accession>
<dbReference type="RefSeq" id="WP_024740678.1">
    <property type="nucleotide sequence ID" value="NZ_BAUG01000011.1"/>
</dbReference>
<dbReference type="OrthoDB" id="978436at2"/>
<evidence type="ECO:0000313" key="2">
    <source>
        <dbReference type="Proteomes" id="UP000231564"/>
    </source>
</evidence>
<sequence>MNYSTYLKSIFIGILVMLASCSKESDMVIPPSLGIVNLEFGSGHSSDKTIKQGGNIHIGAAVYAEAKIKSITVEIFLKEGKQSDWKLKEVFTEKYKGAKEVSFHQHVDISYEAKVTDYILVMTVEDDLGNKKAKEGILKVLPYTIMVKNVKYGTNTNDDNLAVIGKDLSVEAYIEAKNELSLVVLKVSEFVPGEGWKTLERKDFDYTGKNLTKVDFKGSLPITNNLQSGKTYDIDIVVVDKKKEQLLRYYTLKVA</sequence>
<protein>
    <submittedName>
        <fullName evidence="1">Uncharacterized protein</fullName>
    </submittedName>
</protein>
<dbReference type="InterPro" id="IPR027829">
    <property type="entry name" value="DUF4625"/>
</dbReference>
<reference evidence="1 2" key="1">
    <citation type="submission" date="2016-11" db="EMBL/GenBank/DDBJ databases">
        <authorList>
            <person name="Jaros S."/>
            <person name="Januszkiewicz K."/>
            <person name="Wedrychowicz H."/>
        </authorList>
    </citation>
    <scope>NUCLEOTIDE SEQUENCE [LARGE SCALE GENOMIC DNA]</scope>
    <source>
        <strain evidence="1">NCIMB 2154T</strain>
    </source>
</reference>
<keyword evidence="2" id="KW-1185">Reference proteome</keyword>
<evidence type="ECO:0000313" key="1">
    <source>
        <dbReference type="EMBL" id="SFZ81244.1"/>
    </source>
</evidence>
<dbReference type="EMBL" id="LT634361">
    <property type="protein sequence ID" value="SFZ81244.1"/>
    <property type="molecule type" value="Genomic_DNA"/>
</dbReference>
<dbReference type="AlphaFoldDB" id="A0A2H1E8D1"/>
<dbReference type="GeneID" id="47722581"/>
<dbReference type="Pfam" id="PF15418">
    <property type="entry name" value="DUF4625"/>
    <property type="match status" value="1"/>
</dbReference>